<evidence type="ECO:0000259" key="1">
    <source>
        <dbReference type="PROSITE" id="PS50878"/>
    </source>
</evidence>
<dbReference type="CDD" id="cd01650">
    <property type="entry name" value="RT_nLTR_like"/>
    <property type="match status" value="1"/>
</dbReference>
<dbReference type="Pfam" id="PF03372">
    <property type="entry name" value="Exo_endo_phos"/>
    <property type="match status" value="1"/>
</dbReference>
<reference evidence="2" key="1">
    <citation type="submission" date="2018-07" db="EMBL/GenBank/DDBJ databases">
        <title>Comparative genomics of catfishes provides insights into carnivory and benthic adaptation.</title>
        <authorList>
            <person name="Zhang Y."/>
            <person name="Wang D."/>
            <person name="Peng Z."/>
            <person name="Zheng S."/>
            <person name="Shao F."/>
            <person name="Tao W."/>
        </authorList>
    </citation>
    <scope>NUCLEOTIDE SEQUENCE</scope>
    <source>
        <strain evidence="2">Chongqing</strain>
    </source>
</reference>
<dbReference type="AlphaFoldDB" id="A0AAD5AZA4"/>
<evidence type="ECO:0000313" key="3">
    <source>
        <dbReference type="Proteomes" id="UP001205998"/>
    </source>
</evidence>
<dbReference type="EMBL" id="MU551541">
    <property type="protein sequence ID" value="KAI5625793.1"/>
    <property type="molecule type" value="Genomic_DNA"/>
</dbReference>
<name>A0AAD5AZA4_SILAS</name>
<protein>
    <recommendedName>
        <fullName evidence="1">Reverse transcriptase domain-containing protein</fullName>
    </recommendedName>
</protein>
<proteinExistence type="predicted"/>
<dbReference type="InterPro" id="IPR005135">
    <property type="entry name" value="Endo/exonuclease/phosphatase"/>
</dbReference>
<gene>
    <name evidence="2" type="ORF">C0J50_14544</name>
</gene>
<dbReference type="Gene3D" id="3.60.10.10">
    <property type="entry name" value="Endonuclease/exonuclease/phosphatase"/>
    <property type="match status" value="1"/>
</dbReference>
<dbReference type="InterPro" id="IPR036691">
    <property type="entry name" value="Endo/exonu/phosph_ase_sf"/>
</dbReference>
<dbReference type="Proteomes" id="UP001205998">
    <property type="component" value="Unassembled WGS sequence"/>
</dbReference>
<evidence type="ECO:0000313" key="2">
    <source>
        <dbReference type="EMBL" id="KAI5625793.1"/>
    </source>
</evidence>
<dbReference type="InterPro" id="IPR043502">
    <property type="entry name" value="DNA/RNA_pol_sf"/>
</dbReference>
<dbReference type="InterPro" id="IPR000477">
    <property type="entry name" value="RT_dom"/>
</dbReference>
<comment type="caution">
    <text evidence="2">The sequence shown here is derived from an EMBL/GenBank/DDBJ whole genome shotgun (WGS) entry which is preliminary data.</text>
</comment>
<organism evidence="2 3">
    <name type="scientific">Silurus asotus</name>
    <name type="common">Amur catfish</name>
    <name type="synonym">Parasilurus asotus</name>
    <dbReference type="NCBI Taxonomy" id="30991"/>
    <lineage>
        <taxon>Eukaryota</taxon>
        <taxon>Metazoa</taxon>
        <taxon>Chordata</taxon>
        <taxon>Craniata</taxon>
        <taxon>Vertebrata</taxon>
        <taxon>Euteleostomi</taxon>
        <taxon>Actinopterygii</taxon>
        <taxon>Neopterygii</taxon>
        <taxon>Teleostei</taxon>
        <taxon>Ostariophysi</taxon>
        <taxon>Siluriformes</taxon>
        <taxon>Siluridae</taxon>
        <taxon>Silurus</taxon>
    </lineage>
</organism>
<accession>A0AAD5AZA4</accession>
<dbReference type="PANTHER" id="PTHR33332">
    <property type="entry name" value="REVERSE TRANSCRIPTASE DOMAIN-CONTAINING PROTEIN"/>
    <property type="match status" value="1"/>
</dbReference>
<dbReference type="GO" id="GO:0003824">
    <property type="term" value="F:catalytic activity"/>
    <property type="evidence" value="ECO:0007669"/>
    <property type="project" value="InterPro"/>
</dbReference>
<dbReference type="SUPFAM" id="SSF56219">
    <property type="entry name" value="DNase I-like"/>
    <property type="match status" value="1"/>
</dbReference>
<dbReference type="Pfam" id="PF00078">
    <property type="entry name" value="RVT_1"/>
    <property type="match status" value="1"/>
</dbReference>
<dbReference type="SUPFAM" id="SSF56672">
    <property type="entry name" value="DNA/RNA polymerases"/>
    <property type="match status" value="1"/>
</dbReference>
<feature type="domain" description="Reverse transcriptase" evidence="1">
    <location>
        <begin position="509"/>
        <end position="737"/>
    </location>
</feature>
<sequence>MCEMWWVLVASKLSIQDYVSFTHRRSLPRNRCHIASNLIYPSLLSQSQTAVVGGLWNCQSAVRKADFITGLASHYTFDFLALTETWISPQNTATPAALSSAYAFSHSPREIGRGGGTGLLLSRRWCFTPLPLSHLTMSSFEFHAVSVTSPINLFIIVIYRPPGPLGDFLEEMDTLLSNFPSDGTPLTVLGDFNLPSDKLQSSCLLPFLNTFSLTFNSCPPTHKGGNVLDLVFTRPTPATDMTATPLPISDHHLVSFLITLPIQPKNNLHVSLIRPNLHSISPSSVTSCTLSSLPDPVSFSSLPLDVATDSFLSSLSSTMDLLCPLTTKPKKTSCPTPWLSEVLRSNRRELRSAERKWKKSQLDVDLSSYRALLTRFSLEVTSAKTTFYKEKLEASAQDPRKLHNIFSSLLNPPAAPAPSSLTANDFASFYDEKIRKICQTFTSSPTMTTQHSQQSTTSLSSFSTLTEDEILQVIRSCNPTTCPLDTIPSNTLQTIAQDLLPFISTIINGSLTSGYVPTTFKQARVIPILKKPALDPSDINNYRPNNLHDPNQSGFKTAHSTETALLAVSEKLHAARSAKLSSVLIFLDLSAAFDTVNHNTLLSTLKSLGICGTAWKWFASYLEGRSYQVTWRGSTSAPCRLTTGVPQGSVLGPLLFSLYTHSIGEVISSHGFSYHCYADDTQLIFSFPPSDTTASARISACLSDISLWMRAHQLKLNPSKTELLVIPATARNLGVTMDNELSFFPHVANVARSCRFLLYNIRRIRPFLSIQAAQVLVQSLVISRLDYCNSLLAGLPLNAIRPLQMIQNAAARLVFNQPKFSHTTPLLRSLHWLPVAARIRFKTLMLAYKAKNGPAPSYLSDLITSRTAPRCLRSSSTARLVPPSLRLRVYAVSIKLRRVCDLQALYVAFFFLEFTSGMASTFLHPRAGYVPRFTTAAQVADGILFHNDITELLDVRHMTLFHLPFEDAQQMYSISQIFISRVQVWSFFFFLTFMSQGKGHGGAITPKHGILGLQDLNFQMKCKFIHKDYFGPLSSNPVFFVLCPGYQLSFAEKKELLSKT</sequence>
<keyword evidence="3" id="KW-1185">Reference proteome</keyword>
<dbReference type="PROSITE" id="PS50878">
    <property type="entry name" value="RT_POL"/>
    <property type="match status" value="1"/>
</dbReference>